<sequence>MRKKPSLFTANERRIALIVLLTAGVLTLGIMALEGMFRPSLGLYGSSMSAPSLPNVIDAQPLAKF</sequence>
<reference evidence="1 2" key="1">
    <citation type="submission" date="2017-03" db="EMBL/GenBank/DDBJ databases">
        <title>Lifting the veil on microbial sulfur biogeochemistry in mining wastewaters.</title>
        <authorList>
            <person name="Kantor R.S."/>
            <person name="Colenbrander Nelson T."/>
            <person name="Marshall S."/>
            <person name="Bennett D."/>
            <person name="Apte S."/>
            <person name="Camacho D."/>
            <person name="Thomas B.C."/>
            <person name="Warren L.A."/>
            <person name="Banfield J.F."/>
        </authorList>
    </citation>
    <scope>NUCLEOTIDE SEQUENCE [LARGE SCALE GENOMIC DNA]</scope>
    <source>
        <strain evidence="1">32-69-9</strain>
    </source>
</reference>
<dbReference type="AlphaFoldDB" id="A0A258FNY2"/>
<organism evidence="1 2">
    <name type="scientific">Brevundimonas subvibrioides</name>
    <dbReference type="NCBI Taxonomy" id="74313"/>
    <lineage>
        <taxon>Bacteria</taxon>
        <taxon>Pseudomonadati</taxon>
        <taxon>Pseudomonadota</taxon>
        <taxon>Alphaproteobacteria</taxon>
        <taxon>Caulobacterales</taxon>
        <taxon>Caulobacteraceae</taxon>
        <taxon>Brevundimonas</taxon>
    </lineage>
</organism>
<dbReference type="Proteomes" id="UP000215595">
    <property type="component" value="Unassembled WGS sequence"/>
</dbReference>
<proteinExistence type="predicted"/>
<name>A0A258FNY2_9CAUL</name>
<comment type="caution">
    <text evidence="1">The sequence shown here is derived from an EMBL/GenBank/DDBJ whole genome shotgun (WGS) entry which is preliminary data.</text>
</comment>
<accession>A0A258FNY2</accession>
<evidence type="ECO:0000313" key="1">
    <source>
        <dbReference type="EMBL" id="OYX34205.1"/>
    </source>
</evidence>
<gene>
    <name evidence="1" type="ORF">B7Z01_06505</name>
</gene>
<dbReference type="EMBL" id="NCEB01000010">
    <property type="protein sequence ID" value="OYX34205.1"/>
    <property type="molecule type" value="Genomic_DNA"/>
</dbReference>
<protein>
    <submittedName>
        <fullName evidence="1">Uncharacterized protein</fullName>
    </submittedName>
</protein>
<evidence type="ECO:0000313" key="2">
    <source>
        <dbReference type="Proteomes" id="UP000215595"/>
    </source>
</evidence>